<dbReference type="GO" id="GO:0005892">
    <property type="term" value="C:acetylcholine-gated channel complex"/>
    <property type="evidence" value="ECO:0007669"/>
    <property type="project" value="InterPro"/>
</dbReference>
<dbReference type="PANTHER" id="PTHR33748">
    <property type="entry name" value="PROTEIN CBG04600"/>
    <property type="match status" value="1"/>
</dbReference>
<accession>A0A914NED7</accession>
<evidence type="ECO:0000256" key="2">
    <source>
        <dbReference type="SAM" id="SignalP"/>
    </source>
</evidence>
<feature type="compositionally biased region" description="Basic and acidic residues" evidence="1">
    <location>
        <begin position="97"/>
        <end position="124"/>
    </location>
</feature>
<feature type="compositionally biased region" description="Low complexity" evidence="1">
    <location>
        <begin position="82"/>
        <end position="96"/>
    </location>
</feature>
<feature type="signal peptide" evidence="2">
    <location>
        <begin position="1"/>
        <end position="21"/>
    </location>
</feature>
<name>A0A914NED7_MELIC</name>
<feature type="region of interest" description="Disordered" evidence="1">
    <location>
        <begin position="32"/>
        <end position="124"/>
    </location>
</feature>
<reference evidence="4" key="1">
    <citation type="submission" date="2022-11" db="UniProtKB">
        <authorList>
            <consortium name="WormBaseParasite"/>
        </authorList>
    </citation>
    <scope>IDENTIFICATION</scope>
</reference>
<dbReference type="Proteomes" id="UP000887563">
    <property type="component" value="Unplaced"/>
</dbReference>
<feature type="chain" id="PRO_5037962007" evidence="2">
    <location>
        <begin position="22"/>
        <end position="323"/>
    </location>
</feature>
<keyword evidence="2" id="KW-0732">Signal</keyword>
<evidence type="ECO:0000256" key="1">
    <source>
        <dbReference type="SAM" id="MobiDB-lite"/>
    </source>
</evidence>
<dbReference type="PANTHER" id="PTHR33748:SF6">
    <property type="entry name" value="TPM_PHOSPHATASE DOMAIN-CONTAINING PROTEIN"/>
    <property type="match status" value="1"/>
</dbReference>
<evidence type="ECO:0000313" key="3">
    <source>
        <dbReference type="Proteomes" id="UP000887563"/>
    </source>
</evidence>
<dbReference type="AlphaFoldDB" id="A0A914NED7"/>
<feature type="compositionally biased region" description="Pro residues" evidence="1">
    <location>
        <begin position="72"/>
        <end position="81"/>
    </location>
</feature>
<evidence type="ECO:0000313" key="4">
    <source>
        <dbReference type="WBParaSite" id="Minc3s04356g36102"/>
    </source>
</evidence>
<dbReference type="Pfam" id="PF17175">
    <property type="entry name" value="MOLO1"/>
    <property type="match status" value="1"/>
</dbReference>
<feature type="region of interest" description="Disordered" evidence="1">
    <location>
        <begin position="138"/>
        <end position="158"/>
    </location>
</feature>
<dbReference type="Gene3D" id="3.10.310.50">
    <property type="match status" value="1"/>
</dbReference>
<sequence length="323" mass="36128">MNFKLIFNFLTIFVLFKNTNAQIPSLPPGAAIAPEGVPHGPPGTINEETIQPPTNNKPSEEEVIGSLLKNPGLPPALPPSIPTNTENNGNNPLLNNNEEKSENNKNLEDKKEEKINSGENQNKEQINEELKIGQEETTLPSLPDSIPANSEGFPPASPPSYIQCLHRIQSKICDPDNVLIQSQKNEIDEMLKELEDATRKDNLQNECDRSGLEVMVIIVKHSNLLDNTLDSVQKKLSDALNIWVQDPDHHCEKPLILMMSADPEIPNRKVWTGRHYSVPVDPAELVKLFMDQEQLLAKEKYSEVILNIIDGVLNKYEQRAFNG</sequence>
<dbReference type="WBParaSite" id="Minc3s04356g36102">
    <property type="protein sequence ID" value="Minc3s04356g36102"/>
    <property type="gene ID" value="Minc3s04356g36102"/>
</dbReference>
<organism evidence="3 4">
    <name type="scientific">Meloidogyne incognita</name>
    <name type="common">Southern root-knot nematode worm</name>
    <name type="synonym">Oxyuris incognita</name>
    <dbReference type="NCBI Taxonomy" id="6306"/>
    <lineage>
        <taxon>Eukaryota</taxon>
        <taxon>Metazoa</taxon>
        <taxon>Ecdysozoa</taxon>
        <taxon>Nematoda</taxon>
        <taxon>Chromadorea</taxon>
        <taxon>Rhabditida</taxon>
        <taxon>Tylenchina</taxon>
        <taxon>Tylenchomorpha</taxon>
        <taxon>Tylenchoidea</taxon>
        <taxon>Meloidogynidae</taxon>
        <taxon>Meloidogyninae</taxon>
        <taxon>Meloidogyne</taxon>
        <taxon>Meloidogyne incognita group</taxon>
    </lineage>
</organism>
<protein>
    <submittedName>
        <fullName evidence="4">Uncharacterized protein</fullName>
    </submittedName>
</protein>
<keyword evidence="3" id="KW-1185">Reference proteome</keyword>
<dbReference type="InterPro" id="IPR033438">
    <property type="entry name" value="MOLO1"/>
</dbReference>
<feature type="compositionally biased region" description="Polar residues" evidence="1">
    <location>
        <begin position="46"/>
        <end position="57"/>
    </location>
</feature>
<proteinExistence type="predicted"/>